<dbReference type="EMBL" id="CAEKKB010000002">
    <property type="protein sequence ID" value="CAB4301042.1"/>
    <property type="molecule type" value="Genomic_DNA"/>
</dbReference>
<keyword evidence="2" id="KW-0407">Ion channel</keyword>
<dbReference type="InterPro" id="IPR014710">
    <property type="entry name" value="RmlC-like_jellyroll"/>
</dbReference>
<evidence type="ECO:0000259" key="3">
    <source>
        <dbReference type="PROSITE" id="PS50042"/>
    </source>
</evidence>
<dbReference type="PROSITE" id="PS50042">
    <property type="entry name" value="CNMP_BINDING_3"/>
    <property type="match status" value="2"/>
</dbReference>
<dbReference type="Pfam" id="PF00027">
    <property type="entry name" value="cNMP_binding"/>
    <property type="match status" value="1"/>
</dbReference>
<dbReference type="PANTHER" id="PTHR45651:SF68">
    <property type="entry name" value="ION TRANSPORT DOMAIN-CONTAINING PROTEIN"/>
    <property type="match status" value="1"/>
</dbReference>
<dbReference type="InterPro" id="IPR018490">
    <property type="entry name" value="cNMP-bd_dom_sf"/>
</dbReference>
<dbReference type="GO" id="GO:0034220">
    <property type="term" value="P:monoatomic ion transmembrane transport"/>
    <property type="evidence" value="ECO:0007669"/>
    <property type="project" value="UniProtKB-KW"/>
</dbReference>
<organism evidence="4 5">
    <name type="scientific">Prunus armeniaca</name>
    <name type="common">Apricot</name>
    <name type="synonym">Armeniaca vulgaris</name>
    <dbReference type="NCBI Taxonomy" id="36596"/>
    <lineage>
        <taxon>Eukaryota</taxon>
        <taxon>Viridiplantae</taxon>
        <taxon>Streptophyta</taxon>
        <taxon>Embryophyta</taxon>
        <taxon>Tracheophyta</taxon>
        <taxon>Spermatophyta</taxon>
        <taxon>Magnoliopsida</taxon>
        <taxon>eudicotyledons</taxon>
        <taxon>Gunneridae</taxon>
        <taxon>Pentapetalae</taxon>
        <taxon>rosids</taxon>
        <taxon>fabids</taxon>
        <taxon>Rosales</taxon>
        <taxon>Rosaceae</taxon>
        <taxon>Amygdaloideae</taxon>
        <taxon>Amygdaleae</taxon>
        <taxon>Prunus</taxon>
    </lineage>
</organism>
<keyword evidence="5" id="KW-1185">Reference proteome</keyword>
<keyword evidence="1" id="KW-0406">Ion transport</keyword>
<dbReference type="PANTHER" id="PTHR45651">
    <property type="entry name" value="CYCLIC NUCLEOTIDE-GATED ION CHANNEL 15-RELATED-RELATED"/>
    <property type="match status" value="1"/>
</dbReference>
<dbReference type="AlphaFoldDB" id="A0A6J5WN11"/>
<feature type="domain" description="Cyclic nucleotide-binding" evidence="3">
    <location>
        <begin position="125"/>
        <end position="206"/>
    </location>
</feature>
<feature type="domain" description="Cyclic nucleotide-binding" evidence="3">
    <location>
        <begin position="1"/>
        <end position="66"/>
    </location>
</feature>
<keyword evidence="1" id="KW-0813">Transport</keyword>
<evidence type="ECO:0000313" key="5">
    <source>
        <dbReference type="Proteomes" id="UP000507245"/>
    </source>
</evidence>
<dbReference type="SUPFAM" id="SSF51206">
    <property type="entry name" value="cAMP-binding domain-like"/>
    <property type="match status" value="2"/>
</dbReference>
<dbReference type="Gene3D" id="2.60.120.10">
    <property type="entry name" value="Jelly Rolls"/>
    <property type="match status" value="2"/>
</dbReference>
<evidence type="ECO:0000313" key="4">
    <source>
        <dbReference type="EMBL" id="CAB4301042.1"/>
    </source>
</evidence>
<name>A0A6J5WN11_PRUAR</name>
<accession>A0A6J5WN11</accession>
<dbReference type="GO" id="GO:0016020">
    <property type="term" value="C:membrane"/>
    <property type="evidence" value="ECO:0007669"/>
    <property type="project" value="UniProtKB-SubCell"/>
</dbReference>
<dbReference type="InterPro" id="IPR000595">
    <property type="entry name" value="cNMP-bd_dom"/>
</dbReference>
<protein>
    <recommendedName>
        <fullName evidence="3">Cyclic nucleotide-binding domain-containing protein</fullName>
    </recommendedName>
</protein>
<dbReference type="Proteomes" id="UP000507245">
    <property type="component" value="Unassembled WGS sequence"/>
</dbReference>
<evidence type="ECO:0000256" key="2">
    <source>
        <dbReference type="ARBA" id="ARBA00023303"/>
    </source>
</evidence>
<evidence type="ECO:0000256" key="1">
    <source>
        <dbReference type="ARBA" id="ARBA00023286"/>
    </source>
</evidence>
<reference evidence="5" key="1">
    <citation type="journal article" date="2020" name="Genome Biol.">
        <title>Gamete binning: chromosome-level and haplotype-resolved genome assembly enabled by high-throughput single-cell sequencing of gamete genomes.</title>
        <authorList>
            <person name="Campoy J.A."/>
            <person name="Sun H."/>
            <person name="Goel M."/>
            <person name="Jiao W.-B."/>
            <person name="Folz-Donahue K."/>
            <person name="Wang N."/>
            <person name="Rubio M."/>
            <person name="Liu C."/>
            <person name="Kukat C."/>
            <person name="Ruiz D."/>
            <person name="Huettel B."/>
            <person name="Schneeberger K."/>
        </authorList>
    </citation>
    <scope>NUCLEOTIDE SEQUENCE [LARGE SCALE GENOMIC DNA]</scope>
    <source>
        <strain evidence="5">cv. Rojo Pasion</strain>
    </source>
</reference>
<gene>
    <name evidence="4" type="ORF">ORAREDHAP_LOCUS16430</name>
</gene>
<dbReference type="CDD" id="cd00038">
    <property type="entry name" value="CAP_ED"/>
    <property type="match status" value="2"/>
</dbReference>
<proteinExistence type="predicted"/>
<dbReference type="OrthoDB" id="1585300at2759"/>
<keyword evidence="1" id="KW-1071">Ligand-gated ion channel</keyword>
<sequence>MDEGVLREISEKLKPKKYTPKQIIITKDQTLEMILFILDGRVTIEKTDGSQSELGAGDFYGEQLLVAPLGTFSSDAKPIINESVQAIDDVRALVLCATDMESISLKSKSIYKKLCMVTILKKVPLLKDMDGGVLREISEKLKPEKYIRGDIIINKDKALEKMLFILDGHVTIVNLTHSMRPLGAGDFYGGNLLVALSWTSSGDSNP</sequence>